<dbReference type="InterPro" id="IPR011990">
    <property type="entry name" value="TPR-like_helical_dom_sf"/>
</dbReference>
<sequence>MAATTLSTPSPLQAMTAFLPPKATLTLSHPALVPLQGQLGVARSLLDDDLAESALTVTEMIASALWIHVAKPSLSTSHLESGATSSMQPPFSGVSTTSATNPRPLTPIGSSSGQSGGPIFGSSVPQRPTVAPMLFAGGGMNTAQSNAAVQLLAIAFSLSGEALFRLNRHAAAITRFRRALDCLGSHSKTPTSKPVANAGTPAPGETNGGPPDQSSASQTGRSEDTSNTPTMSVTEAAQHILTSCKEMCARSEAAMSDWTSCCKTILSIPEQKRSGAMLRLLARSAEIINDIRLAYSTHLTILDRQPCALESYTAIGRLAQSHGTDNLAKLPVPGNNAPAAGAGTEARSIFQPTPVRRGRGRGATATASHVAPMQSPHSVGGGALLTLTEAKGFALFKALPRLGERLGRAKELAEWYPRYVGAQVGILEGSWEAALQLLNPLTRSNPDCIPVHAAVGECEYQLGHTHAAWLEAIKIRKIDPCAVEFMDRYADLMSTQKDLVGLNHLSTSLTATTPTPPRPSPIPSYVLSRYCTLRSTYGDTHPLVHQIGEPHEEHAQRDAAGWRERAALNAEMCAKGEGEVWYTGWGARGSIALAQGKIDEAITFYTKAKTRGGGRDVAVLQGLATAFLHQKRWPEVSRLAAELQRAMPNNPRALVVVGVVRASAGMNMPEPSALREKKEAIDVLKRALELDPKSVEAVVALSSALLNAQELKEAIEMVESKLLFHNTEFMHVRLGDLLVLDNQPERAMEHYNRALRLDPMSEGARNGLKRLDEAEHGHGLGHGHPRGGAMNMSRDDDMDDMENGMDD</sequence>
<dbReference type="InterPro" id="IPR019734">
    <property type="entry name" value="TPR_rpt"/>
</dbReference>
<evidence type="ECO:0000256" key="1">
    <source>
        <dbReference type="ARBA" id="ARBA00022803"/>
    </source>
</evidence>
<feature type="region of interest" description="Disordered" evidence="4">
    <location>
        <begin position="78"/>
        <end position="99"/>
    </location>
</feature>
<evidence type="ECO:0000313" key="5">
    <source>
        <dbReference type="EMBL" id="KXS21807.1"/>
    </source>
</evidence>
<dbReference type="Gene3D" id="1.25.40.10">
    <property type="entry name" value="Tetratricopeptide repeat domain"/>
    <property type="match status" value="2"/>
</dbReference>
<dbReference type="STRING" id="1344416.A0A139AYL7"/>
<dbReference type="EMBL" id="KQ965732">
    <property type="protein sequence ID" value="KXS21807.1"/>
    <property type="molecule type" value="Genomic_DNA"/>
</dbReference>
<dbReference type="GO" id="GO:0016567">
    <property type="term" value="P:protein ubiquitination"/>
    <property type="evidence" value="ECO:0007669"/>
    <property type="project" value="TreeGrafter"/>
</dbReference>
<dbReference type="OrthoDB" id="308440at2759"/>
<proteinExistence type="predicted"/>
<feature type="compositionally biased region" description="Acidic residues" evidence="4">
    <location>
        <begin position="796"/>
        <end position="807"/>
    </location>
</feature>
<feature type="coiled-coil region" evidence="3">
    <location>
        <begin position="701"/>
        <end position="728"/>
    </location>
</feature>
<dbReference type="PANTHER" id="PTHR12558:SF36">
    <property type="entry name" value="ANAPHASE-PROMOTING COMPLEX SUBUNIT 7"/>
    <property type="match status" value="1"/>
</dbReference>
<dbReference type="PANTHER" id="PTHR12558">
    <property type="entry name" value="CELL DIVISION CYCLE 16,23,27"/>
    <property type="match status" value="1"/>
</dbReference>
<gene>
    <name evidence="5" type="ORF">M427DRAFT_279137</name>
</gene>
<feature type="compositionally biased region" description="Polar residues" evidence="4">
    <location>
        <begin position="212"/>
        <end position="232"/>
    </location>
</feature>
<dbReference type="Pfam" id="PF14559">
    <property type="entry name" value="TPR_19"/>
    <property type="match status" value="1"/>
</dbReference>
<keyword evidence="3" id="KW-0175">Coiled coil</keyword>
<organism evidence="5 6">
    <name type="scientific">Gonapodya prolifera (strain JEL478)</name>
    <name type="common">Monoblepharis prolifera</name>
    <dbReference type="NCBI Taxonomy" id="1344416"/>
    <lineage>
        <taxon>Eukaryota</taxon>
        <taxon>Fungi</taxon>
        <taxon>Fungi incertae sedis</taxon>
        <taxon>Chytridiomycota</taxon>
        <taxon>Chytridiomycota incertae sedis</taxon>
        <taxon>Monoblepharidomycetes</taxon>
        <taxon>Monoblepharidales</taxon>
        <taxon>Gonapodyaceae</taxon>
        <taxon>Gonapodya</taxon>
    </lineage>
</organism>
<feature type="repeat" description="TPR" evidence="2">
    <location>
        <begin position="728"/>
        <end position="761"/>
    </location>
</feature>
<dbReference type="GO" id="GO:0051301">
    <property type="term" value="P:cell division"/>
    <property type="evidence" value="ECO:0007669"/>
    <property type="project" value="TreeGrafter"/>
</dbReference>
<protein>
    <submittedName>
        <fullName evidence="5">TPR-like protein</fullName>
    </submittedName>
</protein>
<feature type="region of interest" description="Disordered" evidence="4">
    <location>
        <begin position="184"/>
        <end position="232"/>
    </location>
</feature>
<evidence type="ECO:0000313" key="6">
    <source>
        <dbReference type="Proteomes" id="UP000070544"/>
    </source>
</evidence>
<reference evidence="5 6" key="1">
    <citation type="journal article" date="2015" name="Genome Biol. Evol.">
        <title>Phylogenomic analyses indicate that early fungi evolved digesting cell walls of algal ancestors of land plants.</title>
        <authorList>
            <person name="Chang Y."/>
            <person name="Wang S."/>
            <person name="Sekimoto S."/>
            <person name="Aerts A.L."/>
            <person name="Choi C."/>
            <person name="Clum A."/>
            <person name="LaButti K.M."/>
            <person name="Lindquist E.A."/>
            <person name="Yee Ngan C."/>
            <person name="Ohm R.A."/>
            <person name="Salamov A.A."/>
            <person name="Grigoriev I.V."/>
            <person name="Spatafora J.W."/>
            <person name="Berbee M.L."/>
        </authorList>
    </citation>
    <scope>NUCLEOTIDE SEQUENCE [LARGE SCALE GENOMIC DNA]</scope>
    <source>
        <strain evidence="5 6">JEL478</strain>
    </source>
</reference>
<dbReference type="Proteomes" id="UP000070544">
    <property type="component" value="Unassembled WGS sequence"/>
</dbReference>
<dbReference type="SMART" id="SM00028">
    <property type="entry name" value="TPR"/>
    <property type="match status" value="3"/>
</dbReference>
<evidence type="ECO:0000256" key="3">
    <source>
        <dbReference type="SAM" id="Coils"/>
    </source>
</evidence>
<accession>A0A139AYL7</accession>
<dbReference type="AlphaFoldDB" id="A0A139AYL7"/>
<keyword evidence="6" id="KW-1185">Reference proteome</keyword>
<dbReference type="GO" id="GO:0045842">
    <property type="term" value="P:positive regulation of mitotic metaphase/anaphase transition"/>
    <property type="evidence" value="ECO:0007669"/>
    <property type="project" value="TreeGrafter"/>
</dbReference>
<evidence type="ECO:0000256" key="2">
    <source>
        <dbReference type="PROSITE-ProRule" id="PRU00339"/>
    </source>
</evidence>
<feature type="region of interest" description="Disordered" evidence="4">
    <location>
        <begin position="774"/>
        <end position="807"/>
    </location>
</feature>
<dbReference type="PROSITE" id="PS50005">
    <property type="entry name" value="TPR"/>
    <property type="match status" value="1"/>
</dbReference>
<name>A0A139AYL7_GONPJ</name>
<keyword evidence="1 2" id="KW-0802">TPR repeat</keyword>
<evidence type="ECO:0000256" key="4">
    <source>
        <dbReference type="SAM" id="MobiDB-lite"/>
    </source>
</evidence>
<dbReference type="SUPFAM" id="SSF48452">
    <property type="entry name" value="TPR-like"/>
    <property type="match status" value="2"/>
</dbReference>
<dbReference type="GO" id="GO:0005680">
    <property type="term" value="C:anaphase-promoting complex"/>
    <property type="evidence" value="ECO:0007669"/>
    <property type="project" value="TreeGrafter"/>
</dbReference>
<dbReference type="Pfam" id="PF13181">
    <property type="entry name" value="TPR_8"/>
    <property type="match status" value="2"/>
</dbReference>